<dbReference type="PANTHER" id="PTHR45436:SF5">
    <property type="entry name" value="SENSOR HISTIDINE KINASE TRCS"/>
    <property type="match status" value="1"/>
</dbReference>
<dbReference type="Gene3D" id="3.30.565.10">
    <property type="entry name" value="Histidine kinase-like ATPase, C-terminal domain"/>
    <property type="match status" value="1"/>
</dbReference>
<dbReference type="SUPFAM" id="SSF158472">
    <property type="entry name" value="HAMP domain-like"/>
    <property type="match status" value="1"/>
</dbReference>
<evidence type="ECO:0000259" key="13">
    <source>
        <dbReference type="PROSITE" id="PS50109"/>
    </source>
</evidence>
<dbReference type="InterPro" id="IPR003661">
    <property type="entry name" value="HisK_dim/P_dom"/>
</dbReference>
<dbReference type="SMART" id="SM00388">
    <property type="entry name" value="HisKA"/>
    <property type="match status" value="1"/>
</dbReference>
<keyword evidence="4" id="KW-0597">Phosphoprotein</keyword>
<feature type="domain" description="HAMP" evidence="14">
    <location>
        <begin position="194"/>
        <end position="247"/>
    </location>
</feature>
<evidence type="ECO:0000256" key="12">
    <source>
        <dbReference type="SAM" id="Phobius"/>
    </source>
</evidence>
<dbReference type="PROSITE" id="PS50109">
    <property type="entry name" value="HIS_KIN"/>
    <property type="match status" value="1"/>
</dbReference>
<dbReference type="GO" id="GO:0005886">
    <property type="term" value="C:plasma membrane"/>
    <property type="evidence" value="ECO:0007669"/>
    <property type="project" value="UniProtKB-SubCell"/>
</dbReference>
<dbReference type="Gene3D" id="1.10.287.130">
    <property type="match status" value="1"/>
</dbReference>
<dbReference type="SMART" id="SM00387">
    <property type="entry name" value="HATPase_c"/>
    <property type="match status" value="1"/>
</dbReference>
<dbReference type="SUPFAM" id="SSF47384">
    <property type="entry name" value="Homodimeric domain of signal transducing histidine kinase"/>
    <property type="match status" value="1"/>
</dbReference>
<evidence type="ECO:0000256" key="11">
    <source>
        <dbReference type="SAM" id="MobiDB-lite"/>
    </source>
</evidence>
<dbReference type="PROSITE" id="PS50885">
    <property type="entry name" value="HAMP"/>
    <property type="match status" value="1"/>
</dbReference>
<evidence type="ECO:0000256" key="7">
    <source>
        <dbReference type="ARBA" id="ARBA00022777"/>
    </source>
</evidence>
<feature type="domain" description="Histidine kinase" evidence="13">
    <location>
        <begin position="255"/>
        <end position="461"/>
    </location>
</feature>
<sequence length="482" mass="52241">MKIDWRRWAPHSRPWPRSIRVRYALAVGTLFLITLTVVGALVDLGIRDRISADLMRDTRLAIVDWTAEMRPGHVPPPPPTVRADYLQLVDSKGRVVAANAEAAGKPPLTTFRPAADDRLQDVTVCPPQETCMLVTALRPNAGTTRLLWNGEPHFIYAGTRHPPALASHYLEVGIGAAVLFASVAASWATWLVVGRTLHPVRAISARMREATAGDLSLRVPAPPGDDEIAQLARTSNAYLERLEKAVTAQRRFASLASHELRSPVAALHAELEDALAHPDDTDARATIRATLRTAERLQAVIDDLLAYTRVKNTRPSAHVPLDLAAVVREEAAVLSRGTPIRLCVADRPTVLGSHVQLAGVVHNLLANARRHAHSRVDVTVGRVGGKAVVTVQDDGAGIAPEDRERVFEAFTRLREGRRLDPGGSGLGLAICRETSLAHGGSLTIEDCPKGTRFVLRLPVTDPTVERDGEKHPGLGHTARISP</sequence>
<keyword evidence="5" id="KW-0808">Transferase</keyword>
<keyword evidence="9" id="KW-0902">Two-component regulatory system</keyword>
<evidence type="ECO:0000256" key="3">
    <source>
        <dbReference type="ARBA" id="ARBA00012438"/>
    </source>
</evidence>
<protein>
    <recommendedName>
        <fullName evidence="3">histidine kinase</fullName>
        <ecNumber evidence="3">2.7.13.3</ecNumber>
    </recommendedName>
</protein>
<dbReference type="Pfam" id="PF02518">
    <property type="entry name" value="HATPase_c"/>
    <property type="match status" value="1"/>
</dbReference>
<comment type="caution">
    <text evidence="15">The sequence shown here is derived from an EMBL/GenBank/DDBJ whole genome shotgun (WGS) entry which is preliminary data.</text>
</comment>
<dbReference type="InterPro" id="IPR050428">
    <property type="entry name" value="TCS_sensor_his_kinase"/>
</dbReference>
<evidence type="ECO:0000256" key="10">
    <source>
        <dbReference type="ARBA" id="ARBA00023136"/>
    </source>
</evidence>
<dbReference type="Proteomes" id="UP000674234">
    <property type="component" value="Unassembled WGS sequence"/>
</dbReference>
<feature type="transmembrane region" description="Helical" evidence="12">
    <location>
        <begin position="21"/>
        <end position="42"/>
    </location>
</feature>
<name>A0A940WCU6_9ACTN</name>
<evidence type="ECO:0000256" key="5">
    <source>
        <dbReference type="ARBA" id="ARBA00022679"/>
    </source>
</evidence>
<feature type="compositionally biased region" description="Basic and acidic residues" evidence="11">
    <location>
        <begin position="463"/>
        <end position="472"/>
    </location>
</feature>
<keyword evidence="8 12" id="KW-1133">Transmembrane helix</keyword>
<evidence type="ECO:0000256" key="8">
    <source>
        <dbReference type="ARBA" id="ARBA00022989"/>
    </source>
</evidence>
<evidence type="ECO:0000313" key="15">
    <source>
        <dbReference type="EMBL" id="MBP2703145.1"/>
    </source>
</evidence>
<comment type="catalytic activity">
    <reaction evidence="1">
        <text>ATP + protein L-histidine = ADP + protein N-phospho-L-histidine.</text>
        <dbReference type="EC" id="2.7.13.3"/>
    </reaction>
</comment>
<dbReference type="GO" id="GO:0000155">
    <property type="term" value="F:phosphorelay sensor kinase activity"/>
    <property type="evidence" value="ECO:0007669"/>
    <property type="project" value="InterPro"/>
</dbReference>
<dbReference type="CDD" id="cd00082">
    <property type="entry name" value="HisKA"/>
    <property type="match status" value="1"/>
</dbReference>
<dbReference type="EMBL" id="JAFCNB010000002">
    <property type="protein sequence ID" value="MBP2703145.1"/>
    <property type="molecule type" value="Genomic_DNA"/>
</dbReference>
<evidence type="ECO:0000256" key="4">
    <source>
        <dbReference type="ARBA" id="ARBA00022553"/>
    </source>
</evidence>
<dbReference type="InterPro" id="IPR036890">
    <property type="entry name" value="HATPase_C_sf"/>
</dbReference>
<accession>A0A940WCU6</accession>
<dbReference type="Pfam" id="PF00672">
    <property type="entry name" value="HAMP"/>
    <property type="match status" value="1"/>
</dbReference>
<dbReference type="AlphaFoldDB" id="A0A940WCU6"/>
<dbReference type="SMART" id="SM00304">
    <property type="entry name" value="HAMP"/>
    <property type="match status" value="1"/>
</dbReference>
<gene>
    <name evidence="15" type="ORF">JOL79_04930</name>
</gene>
<keyword evidence="6 12" id="KW-0812">Transmembrane</keyword>
<evidence type="ECO:0000256" key="2">
    <source>
        <dbReference type="ARBA" id="ARBA00004236"/>
    </source>
</evidence>
<dbReference type="EC" id="2.7.13.3" evidence="3"/>
<evidence type="ECO:0000259" key="14">
    <source>
        <dbReference type="PROSITE" id="PS50885"/>
    </source>
</evidence>
<dbReference type="InterPro" id="IPR036097">
    <property type="entry name" value="HisK_dim/P_sf"/>
</dbReference>
<evidence type="ECO:0000313" key="16">
    <source>
        <dbReference type="Proteomes" id="UP000674234"/>
    </source>
</evidence>
<proteinExistence type="predicted"/>
<comment type="subcellular location">
    <subcellularLocation>
        <location evidence="2">Cell membrane</location>
    </subcellularLocation>
</comment>
<feature type="region of interest" description="Disordered" evidence="11">
    <location>
        <begin position="463"/>
        <end position="482"/>
    </location>
</feature>
<dbReference type="InterPro" id="IPR003594">
    <property type="entry name" value="HATPase_dom"/>
</dbReference>
<dbReference type="InterPro" id="IPR003660">
    <property type="entry name" value="HAMP_dom"/>
</dbReference>
<dbReference type="PANTHER" id="PTHR45436">
    <property type="entry name" value="SENSOR HISTIDINE KINASE YKOH"/>
    <property type="match status" value="1"/>
</dbReference>
<dbReference type="RefSeq" id="WP_210154442.1">
    <property type="nucleotide sequence ID" value="NZ_JAFCNB010000002.1"/>
</dbReference>
<organism evidence="15 16">
    <name type="scientific">Microbispora oryzae</name>
    <dbReference type="NCBI Taxonomy" id="2806554"/>
    <lineage>
        <taxon>Bacteria</taxon>
        <taxon>Bacillati</taxon>
        <taxon>Actinomycetota</taxon>
        <taxon>Actinomycetes</taxon>
        <taxon>Streptosporangiales</taxon>
        <taxon>Streptosporangiaceae</taxon>
        <taxon>Microbispora</taxon>
    </lineage>
</organism>
<dbReference type="Gene3D" id="6.10.340.10">
    <property type="match status" value="1"/>
</dbReference>
<reference evidence="15" key="1">
    <citation type="submission" date="2021-02" db="EMBL/GenBank/DDBJ databases">
        <title>Draft genome sequence of Microbispora sp. RL4-1S isolated from rice leaves in Thailand.</title>
        <authorList>
            <person name="Muangham S."/>
            <person name="Duangmal K."/>
        </authorList>
    </citation>
    <scope>NUCLEOTIDE SEQUENCE</scope>
    <source>
        <strain evidence="15">RL4-1S</strain>
    </source>
</reference>
<dbReference type="Pfam" id="PF00512">
    <property type="entry name" value="HisKA"/>
    <property type="match status" value="1"/>
</dbReference>
<dbReference type="SUPFAM" id="SSF55874">
    <property type="entry name" value="ATPase domain of HSP90 chaperone/DNA topoisomerase II/histidine kinase"/>
    <property type="match status" value="1"/>
</dbReference>
<dbReference type="InterPro" id="IPR005467">
    <property type="entry name" value="His_kinase_dom"/>
</dbReference>
<evidence type="ECO:0000256" key="6">
    <source>
        <dbReference type="ARBA" id="ARBA00022692"/>
    </source>
</evidence>
<keyword evidence="7 15" id="KW-0418">Kinase</keyword>
<dbReference type="CDD" id="cd06225">
    <property type="entry name" value="HAMP"/>
    <property type="match status" value="1"/>
</dbReference>
<evidence type="ECO:0000256" key="1">
    <source>
        <dbReference type="ARBA" id="ARBA00000085"/>
    </source>
</evidence>
<keyword evidence="16" id="KW-1185">Reference proteome</keyword>
<dbReference type="CDD" id="cd00075">
    <property type="entry name" value="HATPase"/>
    <property type="match status" value="1"/>
</dbReference>
<keyword evidence="10 12" id="KW-0472">Membrane</keyword>
<dbReference type="InterPro" id="IPR004358">
    <property type="entry name" value="Sig_transdc_His_kin-like_C"/>
</dbReference>
<dbReference type="PRINTS" id="PR00344">
    <property type="entry name" value="BCTRLSENSOR"/>
</dbReference>
<evidence type="ECO:0000256" key="9">
    <source>
        <dbReference type="ARBA" id="ARBA00023012"/>
    </source>
</evidence>